<proteinExistence type="predicted"/>
<sequence length="531" mass="59179">MAVRNSTSPARRIGNRHLPPIPIDVYMLIVDELCDDAGEVPVPERKAILFNLSLVCRLFAALSTPKLFDLVAFVGNADMKAERMLQNPRTKWFTQLSRGDETACLLGTFVKRLEVFNWLPLRIGDPSSPCPDLLRHIEIIPRFPNLTNLSLVRTPITLDLFRAATNLHKLESLSIRSCAFSKAGPGTRSPSRSLARLTSVEVTAVEAVGPYISALASLAKSPALRSLKTTEWRLARAVMESGVVSALQCLEIPFEPREACMLFAFLNRTPTIIDLSIIGVMEEDPLGGGEALDAPMLSLARTALPKLQELRCPPYLLDTFLKKQPLWRLSLLDFRDWLIPSLCANQSLLQSLARFHLRELEVPAWLVHAYPKLLEYTPKLTKLSICYPMHTLDTPLEVVVHSLCSLAGSRLLTHIDLRFLHAVWQLNLPLQHQMVTKHLARAFPSVTTFSFVDAVGWCKRTGDTAWKPVIRGRESVKALLELQEPGVWDILEVDDYGGALAGLFPSGIIPIAVSQRLQRSRSRNAGTGRSR</sequence>
<keyword evidence="2" id="KW-1185">Reference proteome</keyword>
<evidence type="ECO:0000313" key="2">
    <source>
        <dbReference type="Proteomes" id="UP000076871"/>
    </source>
</evidence>
<dbReference type="RefSeq" id="XP_040765020.1">
    <property type="nucleotide sequence ID" value="XM_040908772.1"/>
</dbReference>
<dbReference type="AlphaFoldDB" id="A0A165EL24"/>
<accession>A0A165EL24</accession>
<gene>
    <name evidence="1" type="ORF">LAESUDRAFT_725188</name>
</gene>
<dbReference type="SUPFAM" id="SSF52047">
    <property type="entry name" value="RNI-like"/>
    <property type="match status" value="1"/>
</dbReference>
<evidence type="ECO:0000313" key="1">
    <source>
        <dbReference type="EMBL" id="KZT07280.1"/>
    </source>
</evidence>
<evidence type="ECO:0008006" key="3">
    <source>
        <dbReference type="Google" id="ProtNLM"/>
    </source>
</evidence>
<reference evidence="1 2" key="1">
    <citation type="journal article" date="2016" name="Mol. Biol. Evol.">
        <title>Comparative Genomics of Early-Diverging Mushroom-Forming Fungi Provides Insights into the Origins of Lignocellulose Decay Capabilities.</title>
        <authorList>
            <person name="Nagy L.G."/>
            <person name="Riley R."/>
            <person name="Tritt A."/>
            <person name="Adam C."/>
            <person name="Daum C."/>
            <person name="Floudas D."/>
            <person name="Sun H."/>
            <person name="Yadav J.S."/>
            <person name="Pangilinan J."/>
            <person name="Larsson K.H."/>
            <person name="Matsuura K."/>
            <person name="Barry K."/>
            <person name="Labutti K."/>
            <person name="Kuo R."/>
            <person name="Ohm R.A."/>
            <person name="Bhattacharya S.S."/>
            <person name="Shirouzu T."/>
            <person name="Yoshinaga Y."/>
            <person name="Martin F.M."/>
            <person name="Grigoriev I.V."/>
            <person name="Hibbett D.S."/>
        </authorList>
    </citation>
    <scope>NUCLEOTIDE SEQUENCE [LARGE SCALE GENOMIC DNA]</scope>
    <source>
        <strain evidence="1 2">93-53</strain>
    </source>
</reference>
<dbReference type="EMBL" id="KV427620">
    <property type="protein sequence ID" value="KZT07280.1"/>
    <property type="molecule type" value="Genomic_DNA"/>
</dbReference>
<organism evidence="1 2">
    <name type="scientific">Laetiporus sulphureus 93-53</name>
    <dbReference type="NCBI Taxonomy" id="1314785"/>
    <lineage>
        <taxon>Eukaryota</taxon>
        <taxon>Fungi</taxon>
        <taxon>Dikarya</taxon>
        <taxon>Basidiomycota</taxon>
        <taxon>Agaricomycotina</taxon>
        <taxon>Agaricomycetes</taxon>
        <taxon>Polyporales</taxon>
        <taxon>Laetiporus</taxon>
    </lineage>
</organism>
<name>A0A165EL24_9APHY</name>
<dbReference type="InterPro" id="IPR032675">
    <property type="entry name" value="LRR_dom_sf"/>
</dbReference>
<dbReference type="OrthoDB" id="3256662at2759"/>
<dbReference type="Gene3D" id="3.80.10.10">
    <property type="entry name" value="Ribonuclease Inhibitor"/>
    <property type="match status" value="1"/>
</dbReference>
<dbReference type="GeneID" id="63825801"/>
<dbReference type="InParanoid" id="A0A165EL24"/>
<protein>
    <recommendedName>
        <fullName evidence="3">F-box domain-containing protein</fullName>
    </recommendedName>
</protein>
<dbReference type="Proteomes" id="UP000076871">
    <property type="component" value="Unassembled WGS sequence"/>
</dbReference>